<feature type="transmembrane region" description="Helical" evidence="7">
    <location>
        <begin position="58"/>
        <end position="79"/>
    </location>
</feature>
<keyword evidence="10" id="KW-1185">Reference proteome</keyword>
<dbReference type="Proteomes" id="UP001237642">
    <property type="component" value="Unassembled WGS sequence"/>
</dbReference>
<comment type="caution">
    <text evidence="9">The sequence shown here is derived from an EMBL/GenBank/DDBJ whole genome shotgun (WGS) entry which is preliminary data.</text>
</comment>
<feature type="transmembrane region" description="Helical" evidence="7">
    <location>
        <begin position="149"/>
        <end position="166"/>
    </location>
</feature>
<evidence type="ECO:0000256" key="4">
    <source>
        <dbReference type="ARBA" id="ARBA00022970"/>
    </source>
</evidence>
<feature type="domain" description="Amino acid transporter transmembrane" evidence="8">
    <location>
        <begin position="29"/>
        <end position="420"/>
    </location>
</feature>
<evidence type="ECO:0000313" key="9">
    <source>
        <dbReference type="EMBL" id="KAK1361589.1"/>
    </source>
</evidence>
<evidence type="ECO:0000256" key="3">
    <source>
        <dbReference type="ARBA" id="ARBA00022692"/>
    </source>
</evidence>
<keyword evidence="3 7" id="KW-0812">Transmembrane</keyword>
<dbReference type="AlphaFoldDB" id="A0AAD8H8D0"/>
<protein>
    <submittedName>
        <fullName evidence="9">Lysine histidine transporter 1</fullName>
    </submittedName>
</protein>
<comment type="subcellular location">
    <subcellularLocation>
        <location evidence="1">Membrane</location>
    </subcellularLocation>
</comment>
<feature type="transmembrane region" description="Helical" evidence="7">
    <location>
        <begin position="32"/>
        <end position="51"/>
    </location>
</feature>
<evidence type="ECO:0000256" key="7">
    <source>
        <dbReference type="SAM" id="Phobius"/>
    </source>
</evidence>
<evidence type="ECO:0000313" key="10">
    <source>
        <dbReference type="Proteomes" id="UP001237642"/>
    </source>
</evidence>
<evidence type="ECO:0000256" key="5">
    <source>
        <dbReference type="ARBA" id="ARBA00022989"/>
    </source>
</evidence>
<keyword evidence="2" id="KW-0813">Transport</keyword>
<keyword evidence="6 7" id="KW-0472">Membrane</keyword>
<dbReference type="GO" id="GO:0016020">
    <property type="term" value="C:membrane"/>
    <property type="evidence" value="ECO:0007669"/>
    <property type="project" value="UniProtKB-SubCell"/>
</dbReference>
<dbReference type="PANTHER" id="PTHR48017">
    <property type="entry name" value="OS05G0424000 PROTEIN-RELATED"/>
    <property type="match status" value="1"/>
</dbReference>
<feature type="transmembrane region" description="Helical" evidence="7">
    <location>
        <begin position="371"/>
        <end position="392"/>
    </location>
</feature>
<feature type="transmembrane region" description="Helical" evidence="7">
    <location>
        <begin position="302"/>
        <end position="324"/>
    </location>
</feature>
<name>A0AAD8H8D0_9APIA</name>
<sequence>MAASDAQNMQSAEERDEINKWLPITANRNAKWYYSTFHNVTAVVGAGVLGLPYAMSQLGWIPGLLALGISWLVTFYSFWQLIQMHELEPGKRFDRYSELGEHAYGSTVGYWMVTPQQLIVQIATDIVYMVTGGKSLKKSFDMLHSSFNGVRQTYFILVFAFIQLILSQVPDFNSLKIVSLAAAVMSFAYSMIAFVASLIRGSDNRKSVSYGVRSHTTAGIVFDVFSSLGTIAFAFAGHSVALEIQATIPSPSKKPMWKGVVVAYIIVAICYFCVSVGGFWAFGDQVDDDVLVTLEKPDWLIIIANFMVFIHVLGSYQVFAIVVFDKIESYLLQVRKLTPGRSLRLITRSLYVAATAFIGILFPFFGGLLGFFGGIAFSSTSYFLPGIFWLALKKPKKWSFHWCASWVCIIIGVLITLLAPIGGLRTIIVSASTYKMFT</sequence>
<evidence type="ECO:0000256" key="6">
    <source>
        <dbReference type="ARBA" id="ARBA00023136"/>
    </source>
</evidence>
<keyword evidence="4" id="KW-0029">Amino-acid transport</keyword>
<dbReference type="InterPro" id="IPR013057">
    <property type="entry name" value="AA_transpt_TM"/>
</dbReference>
<reference evidence="9" key="2">
    <citation type="submission" date="2023-05" db="EMBL/GenBank/DDBJ databases">
        <authorList>
            <person name="Schelkunov M.I."/>
        </authorList>
    </citation>
    <scope>NUCLEOTIDE SEQUENCE</scope>
    <source>
        <strain evidence="9">Hsosn_3</strain>
        <tissue evidence="9">Leaf</tissue>
    </source>
</reference>
<keyword evidence="5 7" id="KW-1133">Transmembrane helix</keyword>
<organism evidence="9 10">
    <name type="scientific">Heracleum sosnowskyi</name>
    <dbReference type="NCBI Taxonomy" id="360622"/>
    <lineage>
        <taxon>Eukaryota</taxon>
        <taxon>Viridiplantae</taxon>
        <taxon>Streptophyta</taxon>
        <taxon>Embryophyta</taxon>
        <taxon>Tracheophyta</taxon>
        <taxon>Spermatophyta</taxon>
        <taxon>Magnoliopsida</taxon>
        <taxon>eudicotyledons</taxon>
        <taxon>Gunneridae</taxon>
        <taxon>Pentapetalae</taxon>
        <taxon>asterids</taxon>
        <taxon>campanulids</taxon>
        <taxon>Apiales</taxon>
        <taxon>Apiaceae</taxon>
        <taxon>Apioideae</taxon>
        <taxon>apioid superclade</taxon>
        <taxon>Tordylieae</taxon>
        <taxon>Tordyliinae</taxon>
        <taxon>Heracleum</taxon>
    </lineage>
</organism>
<dbReference type="EMBL" id="JAUIZM010000010">
    <property type="protein sequence ID" value="KAK1361589.1"/>
    <property type="molecule type" value="Genomic_DNA"/>
</dbReference>
<accession>A0AAD8H8D0</accession>
<feature type="transmembrane region" description="Helical" evidence="7">
    <location>
        <begin position="178"/>
        <end position="199"/>
    </location>
</feature>
<evidence type="ECO:0000259" key="8">
    <source>
        <dbReference type="Pfam" id="PF01490"/>
    </source>
</evidence>
<evidence type="ECO:0000256" key="2">
    <source>
        <dbReference type="ARBA" id="ARBA00022448"/>
    </source>
</evidence>
<feature type="transmembrane region" description="Helical" evidence="7">
    <location>
        <begin position="345"/>
        <end position="365"/>
    </location>
</feature>
<gene>
    <name evidence="9" type="ORF">POM88_046063</name>
</gene>
<proteinExistence type="predicted"/>
<feature type="transmembrane region" description="Helical" evidence="7">
    <location>
        <begin position="261"/>
        <end position="282"/>
    </location>
</feature>
<dbReference type="Pfam" id="PF01490">
    <property type="entry name" value="Aa_trans"/>
    <property type="match status" value="1"/>
</dbReference>
<reference evidence="9" key="1">
    <citation type="submission" date="2023-02" db="EMBL/GenBank/DDBJ databases">
        <title>Genome of toxic invasive species Heracleum sosnowskyi carries increased number of genes despite the absence of recent whole-genome duplications.</title>
        <authorList>
            <person name="Schelkunov M."/>
            <person name="Shtratnikova V."/>
            <person name="Makarenko M."/>
            <person name="Klepikova A."/>
            <person name="Omelchenko D."/>
            <person name="Novikova G."/>
            <person name="Obukhova E."/>
            <person name="Bogdanov V."/>
            <person name="Penin A."/>
            <person name="Logacheva M."/>
        </authorList>
    </citation>
    <scope>NUCLEOTIDE SEQUENCE</scope>
    <source>
        <strain evidence="9">Hsosn_3</strain>
        <tissue evidence="9">Leaf</tissue>
    </source>
</reference>
<feature type="transmembrane region" description="Helical" evidence="7">
    <location>
        <begin position="404"/>
        <end position="428"/>
    </location>
</feature>
<dbReference type="GO" id="GO:0006865">
    <property type="term" value="P:amino acid transport"/>
    <property type="evidence" value="ECO:0007669"/>
    <property type="project" value="UniProtKB-KW"/>
</dbReference>
<evidence type="ECO:0000256" key="1">
    <source>
        <dbReference type="ARBA" id="ARBA00004370"/>
    </source>
</evidence>